<gene>
    <name evidence="2" type="ORF">SDC9_109193</name>
</gene>
<name>A0A645BA97_9ZZZZ</name>
<dbReference type="EMBL" id="VSSQ01018809">
    <property type="protein sequence ID" value="MPM62327.1"/>
    <property type="molecule type" value="Genomic_DNA"/>
</dbReference>
<organism evidence="2">
    <name type="scientific">bioreactor metagenome</name>
    <dbReference type="NCBI Taxonomy" id="1076179"/>
    <lineage>
        <taxon>unclassified sequences</taxon>
        <taxon>metagenomes</taxon>
        <taxon>ecological metagenomes</taxon>
    </lineage>
</organism>
<dbReference type="Gene3D" id="1.10.3210.10">
    <property type="entry name" value="Hypothetical protein af1432"/>
    <property type="match status" value="1"/>
</dbReference>
<reference evidence="2" key="1">
    <citation type="submission" date="2019-08" db="EMBL/GenBank/DDBJ databases">
        <authorList>
            <person name="Kucharzyk K."/>
            <person name="Murdoch R.W."/>
            <person name="Higgins S."/>
            <person name="Loffler F."/>
        </authorList>
    </citation>
    <scope>NUCLEOTIDE SEQUENCE</scope>
</reference>
<evidence type="ECO:0000313" key="2">
    <source>
        <dbReference type="EMBL" id="MPM62327.1"/>
    </source>
</evidence>
<dbReference type="InterPro" id="IPR006674">
    <property type="entry name" value="HD_domain"/>
</dbReference>
<dbReference type="InterPro" id="IPR003607">
    <property type="entry name" value="HD/PDEase_dom"/>
</dbReference>
<dbReference type="Pfam" id="PF01966">
    <property type="entry name" value="HD"/>
    <property type="match status" value="1"/>
</dbReference>
<dbReference type="CDD" id="cd00077">
    <property type="entry name" value="HDc"/>
    <property type="match status" value="1"/>
</dbReference>
<feature type="domain" description="HD" evidence="1">
    <location>
        <begin position="42"/>
        <end position="147"/>
    </location>
</feature>
<evidence type="ECO:0000259" key="1">
    <source>
        <dbReference type="Pfam" id="PF01966"/>
    </source>
</evidence>
<accession>A0A645BA97</accession>
<dbReference type="AlphaFoldDB" id="A0A645BA97"/>
<comment type="caution">
    <text evidence="2">The sequence shown here is derived from an EMBL/GenBank/DDBJ whole genome shotgun (WGS) entry which is preliminary data.</text>
</comment>
<protein>
    <recommendedName>
        <fullName evidence="1">HD domain-containing protein</fullName>
    </recommendedName>
</protein>
<dbReference type="SUPFAM" id="SSF109604">
    <property type="entry name" value="HD-domain/PDEase-like"/>
    <property type="match status" value="1"/>
</dbReference>
<proteinExistence type="predicted"/>
<sequence>MRTDNSAEFLALHFGAYSNEILMSEGMQYEKMLPHHGEVTCYDHSVSVAWLSTRLAEHFHFNVDMKSLVRGALLHDYYLYDWHAANDGHRLHGFYHAKRALRNAESDFSLSDIERDIIVKHMFPLNPQLPQYLESVIVSVADKVCAMREVLHYIGKKQVKGRKNAAH</sequence>